<dbReference type="EMBL" id="WNWS01000041">
    <property type="protein sequence ID" value="KAE9985321.1"/>
    <property type="molecule type" value="Genomic_DNA"/>
</dbReference>
<evidence type="ECO:0000256" key="1">
    <source>
        <dbReference type="SAM" id="SignalP"/>
    </source>
</evidence>
<sequence>MKFCLALFPILPLAYGTDLSSARASNFCGMQLNGGTGPGRIEMTTAVPSNGGFRVVDWNCDSQDTCIDDADAPYNLPNAGCLRLVSPSGVKGATKVGGHACSAGLRIGRNTIILNSLISADNHAFDNGLKSCSVVKSGTSNSALTTSPCSKEKIMVKLVAGTTYQACIDVTNALLKTSVGFTWHLSPAGRKDGLKPRGTGTGKPLSEMLTVLGGNSTANDAFRIVIGEGEL</sequence>
<dbReference type="Proteomes" id="UP000447873">
    <property type="component" value="Unassembled WGS sequence"/>
</dbReference>
<accession>A0A8H3VB37</accession>
<proteinExistence type="predicted"/>
<name>A0A8H3VB37_VENIN</name>
<evidence type="ECO:0000313" key="2">
    <source>
        <dbReference type="EMBL" id="KAE9985321.1"/>
    </source>
</evidence>
<reference evidence="2 3" key="1">
    <citation type="submission" date="2018-12" db="EMBL/GenBank/DDBJ databases">
        <title>Venturia inaequalis Genome Resource.</title>
        <authorList>
            <person name="Lichtner F.J."/>
        </authorList>
    </citation>
    <scope>NUCLEOTIDE SEQUENCE [LARGE SCALE GENOMIC DNA]</scope>
    <source>
        <strain evidence="2 3">120213</strain>
    </source>
</reference>
<protein>
    <submittedName>
        <fullName evidence="2">Uncharacterized protein</fullName>
    </submittedName>
</protein>
<comment type="caution">
    <text evidence="2">The sequence shown here is derived from an EMBL/GenBank/DDBJ whole genome shotgun (WGS) entry which is preliminary data.</text>
</comment>
<keyword evidence="1" id="KW-0732">Signal</keyword>
<evidence type="ECO:0000313" key="3">
    <source>
        <dbReference type="Proteomes" id="UP000447873"/>
    </source>
</evidence>
<organism evidence="2 3">
    <name type="scientific">Venturia inaequalis</name>
    <name type="common">Apple scab fungus</name>
    <dbReference type="NCBI Taxonomy" id="5025"/>
    <lineage>
        <taxon>Eukaryota</taxon>
        <taxon>Fungi</taxon>
        <taxon>Dikarya</taxon>
        <taxon>Ascomycota</taxon>
        <taxon>Pezizomycotina</taxon>
        <taxon>Dothideomycetes</taxon>
        <taxon>Pleosporomycetidae</taxon>
        <taxon>Venturiales</taxon>
        <taxon>Venturiaceae</taxon>
        <taxon>Venturia</taxon>
    </lineage>
</organism>
<gene>
    <name evidence="2" type="ORF">EG328_007574</name>
</gene>
<feature type="chain" id="PRO_5034318411" evidence="1">
    <location>
        <begin position="17"/>
        <end position="231"/>
    </location>
</feature>
<dbReference type="AlphaFoldDB" id="A0A8H3VB37"/>
<feature type="signal peptide" evidence="1">
    <location>
        <begin position="1"/>
        <end position="16"/>
    </location>
</feature>